<dbReference type="InterPro" id="IPR011009">
    <property type="entry name" value="Kinase-like_dom_sf"/>
</dbReference>
<comment type="caution">
    <text evidence="2">The sequence shown here is derived from an EMBL/GenBank/DDBJ whole genome shotgun (WGS) entry which is preliminary data.</text>
</comment>
<keyword evidence="3" id="KW-1185">Reference proteome</keyword>
<dbReference type="InterPro" id="IPR004119">
    <property type="entry name" value="EcKL"/>
</dbReference>
<gene>
    <name evidence="2" type="ORF">NQ314_006479</name>
</gene>
<dbReference type="SUPFAM" id="SSF56112">
    <property type="entry name" value="Protein kinase-like (PK-like)"/>
    <property type="match status" value="1"/>
</dbReference>
<reference evidence="2" key="1">
    <citation type="journal article" date="2023" name="Insect Mol. Biol.">
        <title>Genome sequencing provides insights into the evolution of gene families encoding plant cell wall-degrading enzymes in longhorned beetles.</title>
        <authorList>
            <person name="Shin N.R."/>
            <person name="Okamura Y."/>
            <person name="Kirsch R."/>
            <person name="Pauchet Y."/>
        </authorList>
    </citation>
    <scope>NUCLEOTIDE SEQUENCE</scope>
    <source>
        <strain evidence="2">RBIC_L_NR</strain>
    </source>
</reference>
<dbReference type="AlphaFoldDB" id="A0AAV8Z3G5"/>
<protein>
    <recommendedName>
        <fullName evidence="1">CHK kinase-like domain-containing protein</fullName>
    </recommendedName>
</protein>
<dbReference type="SMART" id="SM00587">
    <property type="entry name" value="CHK"/>
    <property type="match status" value="1"/>
</dbReference>
<evidence type="ECO:0000259" key="1">
    <source>
        <dbReference type="SMART" id="SM00587"/>
    </source>
</evidence>
<sequence length="376" mass="44746">MDNVVSPRVYDIIKEVVDEDIEKFSISVHEANKKGEGYLGQMCFVSLRNRNNGKTFNLVIKEAFADEVIRINAPIRNVFLNEINFYTKVWPCFQNFKNKTPSIDFDKIPKCFATISDEGNEKIVLENIKYQNFEIYDKTKAFEREHIEFIFTQYGKFHALSFAYRAFYPERYSDLSKELTDIYSEFTERKPFRDSLEYILDFCSKSLQPGEDDEVIQKYKHYVENCIDKFYNSNNYTGDYSVIIHGDCWSNNMMFKYDLVWGASKKVLDDLDYYLKVYHNSLSETLNEFGCNAEELYPFAELKKDWKHHCQLGFTMGLLLWRVKLTSEEDVLDLTDFKEEFDTNTSDLYFNIKYDEATYKERSRNLILHMYENDFL</sequence>
<dbReference type="Pfam" id="PF02958">
    <property type="entry name" value="EcKL"/>
    <property type="match status" value="1"/>
</dbReference>
<dbReference type="Proteomes" id="UP001162156">
    <property type="component" value="Unassembled WGS sequence"/>
</dbReference>
<dbReference type="EMBL" id="JANEYF010001757">
    <property type="protein sequence ID" value="KAJ8957804.1"/>
    <property type="molecule type" value="Genomic_DNA"/>
</dbReference>
<accession>A0AAV8Z3G5</accession>
<feature type="domain" description="CHK kinase-like" evidence="1">
    <location>
        <begin position="123"/>
        <end position="288"/>
    </location>
</feature>
<name>A0AAV8Z3G5_9CUCU</name>
<proteinExistence type="predicted"/>
<evidence type="ECO:0000313" key="3">
    <source>
        <dbReference type="Proteomes" id="UP001162156"/>
    </source>
</evidence>
<dbReference type="InterPro" id="IPR015897">
    <property type="entry name" value="CHK_kinase-like"/>
</dbReference>
<dbReference type="PANTHER" id="PTHR11012:SF30">
    <property type="entry name" value="PROTEIN KINASE-LIKE DOMAIN-CONTAINING"/>
    <property type="match status" value="1"/>
</dbReference>
<dbReference type="PANTHER" id="PTHR11012">
    <property type="entry name" value="PROTEIN KINASE-LIKE DOMAIN-CONTAINING"/>
    <property type="match status" value="1"/>
</dbReference>
<organism evidence="2 3">
    <name type="scientific">Rhamnusium bicolor</name>
    <dbReference type="NCBI Taxonomy" id="1586634"/>
    <lineage>
        <taxon>Eukaryota</taxon>
        <taxon>Metazoa</taxon>
        <taxon>Ecdysozoa</taxon>
        <taxon>Arthropoda</taxon>
        <taxon>Hexapoda</taxon>
        <taxon>Insecta</taxon>
        <taxon>Pterygota</taxon>
        <taxon>Neoptera</taxon>
        <taxon>Endopterygota</taxon>
        <taxon>Coleoptera</taxon>
        <taxon>Polyphaga</taxon>
        <taxon>Cucujiformia</taxon>
        <taxon>Chrysomeloidea</taxon>
        <taxon>Cerambycidae</taxon>
        <taxon>Lepturinae</taxon>
        <taxon>Rhagiini</taxon>
        <taxon>Rhamnusium</taxon>
    </lineage>
</organism>
<evidence type="ECO:0000313" key="2">
    <source>
        <dbReference type="EMBL" id="KAJ8957804.1"/>
    </source>
</evidence>